<comment type="caution">
    <text evidence="1">The sequence shown here is derived from an EMBL/GenBank/DDBJ whole genome shotgun (WGS) entry which is preliminary data.</text>
</comment>
<protein>
    <submittedName>
        <fullName evidence="1">Uncharacterized protein</fullName>
    </submittedName>
</protein>
<sequence>MGCDVVAAAGRGPRCHLPANLSPSPAAAYDRRYDHRVTWRHTRTEVRRPFRVASDHRIKGREK</sequence>
<dbReference type="EMBL" id="BJHW01000001">
    <property type="protein sequence ID" value="GDY50723.1"/>
    <property type="molecule type" value="Genomic_DNA"/>
</dbReference>
<organism evidence="1 2">
    <name type="scientific">Streptomyces violaceusniger</name>
    <dbReference type="NCBI Taxonomy" id="68280"/>
    <lineage>
        <taxon>Bacteria</taxon>
        <taxon>Bacillati</taxon>
        <taxon>Actinomycetota</taxon>
        <taxon>Actinomycetes</taxon>
        <taxon>Kitasatosporales</taxon>
        <taxon>Streptomycetaceae</taxon>
        <taxon>Streptomyces</taxon>
        <taxon>Streptomyces violaceusniger group</taxon>
    </lineage>
</organism>
<dbReference type="AlphaFoldDB" id="A0A4D4KY73"/>
<gene>
    <name evidence="1" type="ORF">SVIO_013460</name>
</gene>
<proteinExistence type="predicted"/>
<accession>A0A4D4KY73</accession>
<reference evidence="1 2" key="1">
    <citation type="journal article" date="2020" name="Int. J. Syst. Evol. Microbiol.">
        <title>Reclassification of Streptomyces castelarensis and Streptomyces sporoclivatus as later heterotypic synonyms of Streptomyces antimycoticus.</title>
        <authorList>
            <person name="Komaki H."/>
            <person name="Tamura T."/>
        </authorList>
    </citation>
    <scope>NUCLEOTIDE SEQUENCE [LARGE SCALE GENOMIC DNA]</scope>
    <source>
        <strain evidence="1 2">NBRC 13459</strain>
    </source>
</reference>
<evidence type="ECO:0000313" key="2">
    <source>
        <dbReference type="Proteomes" id="UP000301309"/>
    </source>
</evidence>
<dbReference type="Proteomes" id="UP000301309">
    <property type="component" value="Unassembled WGS sequence"/>
</dbReference>
<evidence type="ECO:0000313" key="1">
    <source>
        <dbReference type="EMBL" id="GDY50723.1"/>
    </source>
</evidence>
<keyword evidence="2" id="KW-1185">Reference proteome</keyword>
<name>A0A4D4KY73_STRVO</name>